<dbReference type="AlphaFoldDB" id="A0A8S3W9P3"/>
<comment type="caution">
    <text evidence="1">The sequence shown here is derived from an EMBL/GenBank/DDBJ whole genome shotgun (WGS) entry which is preliminary data.</text>
</comment>
<sequence>MSDIHNGFIALCHKDEDFSDFISYHCIIHQKVLASKRLNTKHVMDISFKIVNSIKEKSLQRRLIKQQLDEKEPDLALYTDVRWLNRSKFLQIFRDLLDEIIKFLKERRDKLSELCDLNWQCDLADFSGKLSTVNMELLHG</sequence>
<dbReference type="PANTHER" id="PTHR45913">
    <property type="entry name" value="EPM2A-INTERACTING PROTEIN 1"/>
    <property type="match status" value="1"/>
</dbReference>
<keyword evidence="2" id="KW-1185">Reference proteome</keyword>
<proteinExistence type="predicted"/>
<name>A0A8S3W9P3_PARAO</name>
<dbReference type="OrthoDB" id="1101576at2759"/>
<gene>
    <name evidence="1" type="ORF">PAPOLLO_LOCUS3458</name>
</gene>
<reference evidence="1" key="1">
    <citation type="submission" date="2021-04" db="EMBL/GenBank/DDBJ databases">
        <authorList>
            <person name="Tunstrom K."/>
        </authorList>
    </citation>
    <scope>NUCLEOTIDE SEQUENCE</scope>
</reference>
<organism evidence="1 2">
    <name type="scientific">Parnassius apollo</name>
    <name type="common">Apollo butterfly</name>
    <name type="synonym">Papilio apollo</name>
    <dbReference type="NCBI Taxonomy" id="110799"/>
    <lineage>
        <taxon>Eukaryota</taxon>
        <taxon>Metazoa</taxon>
        <taxon>Ecdysozoa</taxon>
        <taxon>Arthropoda</taxon>
        <taxon>Hexapoda</taxon>
        <taxon>Insecta</taxon>
        <taxon>Pterygota</taxon>
        <taxon>Neoptera</taxon>
        <taxon>Endopterygota</taxon>
        <taxon>Lepidoptera</taxon>
        <taxon>Glossata</taxon>
        <taxon>Ditrysia</taxon>
        <taxon>Papilionoidea</taxon>
        <taxon>Papilionidae</taxon>
        <taxon>Parnassiinae</taxon>
        <taxon>Parnassini</taxon>
        <taxon>Parnassius</taxon>
        <taxon>Parnassius</taxon>
    </lineage>
</organism>
<protein>
    <submittedName>
        <fullName evidence="1">(apollo) hypothetical protein</fullName>
    </submittedName>
</protein>
<dbReference type="Proteomes" id="UP000691718">
    <property type="component" value="Unassembled WGS sequence"/>
</dbReference>
<dbReference type="EMBL" id="CAJQZP010000212">
    <property type="protein sequence ID" value="CAG4946830.1"/>
    <property type="molecule type" value="Genomic_DNA"/>
</dbReference>
<dbReference type="PANTHER" id="PTHR45913:SF21">
    <property type="entry name" value="DUF4371 DOMAIN-CONTAINING PROTEIN"/>
    <property type="match status" value="1"/>
</dbReference>
<accession>A0A8S3W9P3</accession>
<evidence type="ECO:0000313" key="2">
    <source>
        <dbReference type="Proteomes" id="UP000691718"/>
    </source>
</evidence>
<evidence type="ECO:0000313" key="1">
    <source>
        <dbReference type="EMBL" id="CAG4946830.1"/>
    </source>
</evidence>